<evidence type="ECO:0000313" key="4">
    <source>
        <dbReference type="EMBL" id="KAJ5081603.1"/>
    </source>
</evidence>
<keyword evidence="1" id="KW-0378">Hydrolase</keyword>
<dbReference type="InterPro" id="IPR001792">
    <property type="entry name" value="Acylphosphatase-like_dom"/>
</dbReference>
<protein>
    <recommendedName>
        <fullName evidence="1">acylphosphatase</fullName>
        <ecNumber evidence="1">3.6.1.7</ecNumber>
    </recommendedName>
</protein>
<name>A0A9W9EGX0_9EURO</name>
<dbReference type="PANTHER" id="PTHR47268">
    <property type="entry name" value="ACYLPHOSPHATASE"/>
    <property type="match status" value="1"/>
</dbReference>
<organism evidence="4 5">
    <name type="scientific">Penicillium alfredii</name>
    <dbReference type="NCBI Taxonomy" id="1506179"/>
    <lineage>
        <taxon>Eukaryota</taxon>
        <taxon>Fungi</taxon>
        <taxon>Dikarya</taxon>
        <taxon>Ascomycota</taxon>
        <taxon>Pezizomycotina</taxon>
        <taxon>Eurotiomycetes</taxon>
        <taxon>Eurotiomycetidae</taxon>
        <taxon>Eurotiales</taxon>
        <taxon>Aspergillaceae</taxon>
        <taxon>Penicillium</taxon>
    </lineage>
</organism>
<keyword evidence="5" id="KW-1185">Reference proteome</keyword>
<evidence type="ECO:0000256" key="1">
    <source>
        <dbReference type="PROSITE-ProRule" id="PRU00520"/>
    </source>
</evidence>
<dbReference type="SUPFAM" id="SSF54975">
    <property type="entry name" value="Acylphosphatase/BLUF domain-like"/>
    <property type="match status" value="1"/>
</dbReference>
<evidence type="ECO:0000313" key="5">
    <source>
        <dbReference type="Proteomes" id="UP001141434"/>
    </source>
</evidence>
<comment type="similarity">
    <text evidence="2">Belongs to the acylphosphatase family.</text>
</comment>
<dbReference type="InterPro" id="IPR036046">
    <property type="entry name" value="Acylphosphatase-like_dom_sf"/>
</dbReference>
<evidence type="ECO:0000259" key="3">
    <source>
        <dbReference type="PROSITE" id="PS51160"/>
    </source>
</evidence>
<reference evidence="4" key="2">
    <citation type="journal article" date="2023" name="IMA Fungus">
        <title>Comparative genomic study of the Penicillium genus elucidates a diverse pangenome and 15 lateral gene transfer events.</title>
        <authorList>
            <person name="Petersen C."/>
            <person name="Sorensen T."/>
            <person name="Nielsen M.R."/>
            <person name="Sondergaard T.E."/>
            <person name="Sorensen J.L."/>
            <person name="Fitzpatrick D.A."/>
            <person name="Frisvad J.C."/>
            <person name="Nielsen K.L."/>
        </authorList>
    </citation>
    <scope>NUCLEOTIDE SEQUENCE</scope>
    <source>
        <strain evidence="4">IBT 34128</strain>
    </source>
</reference>
<dbReference type="PROSITE" id="PS51160">
    <property type="entry name" value="ACYLPHOSPHATASE_3"/>
    <property type="match status" value="1"/>
</dbReference>
<dbReference type="InterPro" id="IPR020456">
    <property type="entry name" value="Acylphosphatase"/>
</dbReference>
<dbReference type="Pfam" id="PF00708">
    <property type="entry name" value="Acylphosphatase"/>
    <property type="match status" value="1"/>
</dbReference>
<dbReference type="InterPro" id="IPR017968">
    <property type="entry name" value="Acylphosphatase_CS"/>
</dbReference>
<dbReference type="GO" id="GO:0003998">
    <property type="term" value="F:acylphosphatase activity"/>
    <property type="evidence" value="ECO:0007669"/>
    <property type="project" value="UniProtKB-EC"/>
</dbReference>
<dbReference type="PANTHER" id="PTHR47268:SF4">
    <property type="entry name" value="ACYLPHOSPHATASE"/>
    <property type="match status" value="1"/>
</dbReference>
<comment type="caution">
    <text evidence="4">The sequence shown here is derived from an EMBL/GenBank/DDBJ whole genome shotgun (WGS) entry which is preliminary data.</text>
</comment>
<dbReference type="OrthoDB" id="7961613at2759"/>
<dbReference type="AlphaFoldDB" id="A0A9W9EGX0"/>
<feature type="active site" evidence="1">
    <location>
        <position position="75"/>
    </location>
</feature>
<sequence length="139" mass="15806">MTTKRDCFADDILLSGCVQSPRHCPRCWLPVRSPPSRSSDDVIYEMEQVINPAIPNRDFTQKCAASYGLRGWVRNTTCGKVEGEAQGDEETLKKLLQQVNKGPRMAHVVKLEKRELEPRDGEDHFAVMRTAESMFHSRS</sequence>
<feature type="active site" evidence="1">
    <location>
        <position position="57"/>
    </location>
</feature>
<evidence type="ECO:0000256" key="2">
    <source>
        <dbReference type="RuleBase" id="RU004168"/>
    </source>
</evidence>
<proteinExistence type="inferred from homology"/>
<dbReference type="RefSeq" id="XP_056506890.1">
    <property type="nucleotide sequence ID" value="XM_056660392.1"/>
</dbReference>
<dbReference type="Proteomes" id="UP001141434">
    <property type="component" value="Unassembled WGS sequence"/>
</dbReference>
<dbReference type="PROSITE" id="PS00151">
    <property type="entry name" value="ACYLPHOSPHATASE_2"/>
    <property type="match status" value="1"/>
</dbReference>
<dbReference type="EMBL" id="JAPMSZ010000012">
    <property type="protein sequence ID" value="KAJ5081603.1"/>
    <property type="molecule type" value="Genomic_DNA"/>
</dbReference>
<gene>
    <name evidence="4" type="ORF">NUU61_009867</name>
</gene>
<comment type="catalytic activity">
    <reaction evidence="1">
        <text>an acyl phosphate + H2O = a carboxylate + phosphate + H(+)</text>
        <dbReference type="Rhea" id="RHEA:14965"/>
        <dbReference type="ChEBI" id="CHEBI:15377"/>
        <dbReference type="ChEBI" id="CHEBI:15378"/>
        <dbReference type="ChEBI" id="CHEBI:29067"/>
        <dbReference type="ChEBI" id="CHEBI:43474"/>
        <dbReference type="ChEBI" id="CHEBI:59918"/>
        <dbReference type="EC" id="3.6.1.7"/>
    </reaction>
</comment>
<reference evidence="4" key="1">
    <citation type="submission" date="2022-11" db="EMBL/GenBank/DDBJ databases">
        <authorList>
            <person name="Petersen C."/>
        </authorList>
    </citation>
    <scope>NUCLEOTIDE SEQUENCE</scope>
    <source>
        <strain evidence="4">IBT 34128</strain>
    </source>
</reference>
<dbReference type="Gene3D" id="3.30.70.100">
    <property type="match status" value="1"/>
</dbReference>
<feature type="domain" description="Acylphosphatase-like" evidence="3">
    <location>
        <begin position="41"/>
        <end position="129"/>
    </location>
</feature>
<accession>A0A9W9EGX0</accession>
<dbReference type="EC" id="3.6.1.7" evidence="1"/>
<dbReference type="GeneID" id="81399561"/>